<keyword evidence="2" id="KW-1003">Cell membrane</keyword>
<keyword evidence="5 6" id="KW-0472">Membrane</keyword>
<keyword evidence="4 6" id="KW-1133">Transmembrane helix</keyword>
<evidence type="ECO:0000313" key="9">
    <source>
        <dbReference type="EMBL" id="CBH47697.1"/>
    </source>
</evidence>
<dbReference type="Proteomes" id="UP001154400">
    <property type="component" value="Chromosome"/>
</dbReference>
<dbReference type="KEGG" id="req:REQ_16200"/>
<evidence type="ECO:0000256" key="4">
    <source>
        <dbReference type="ARBA" id="ARBA00022989"/>
    </source>
</evidence>
<dbReference type="RefSeq" id="WP_013415531.1">
    <property type="nucleotide sequence ID" value="NC_014659.1"/>
</dbReference>
<evidence type="ECO:0000256" key="1">
    <source>
        <dbReference type="ARBA" id="ARBA00004651"/>
    </source>
</evidence>
<name>A0A3S5Y5A5_RHOH1</name>
<dbReference type="Pfam" id="PF09851">
    <property type="entry name" value="SHOCT"/>
    <property type="match status" value="1"/>
</dbReference>
<evidence type="ECO:0000313" key="10">
    <source>
        <dbReference type="Proteomes" id="UP000006892"/>
    </source>
</evidence>
<evidence type="ECO:0000256" key="2">
    <source>
        <dbReference type="ARBA" id="ARBA00022475"/>
    </source>
</evidence>
<dbReference type="InterPro" id="IPR018649">
    <property type="entry name" value="SHOCT"/>
</dbReference>
<proteinExistence type="predicted"/>
<feature type="transmembrane region" description="Helical" evidence="6">
    <location>
        <begin position="43"/>
        <end position="63"/>
    </location>
</feature>
<keyword evidence="3 6" id="KW-0812">Transmembrane</keyword>
<feature type="transmembrane region" description="Helical" evidence="6">
    <location>
        <begin position="7"/>
        <end position="31"/>
    </location>
</feature>
<dbReference type="Pfam" id="PF13396">
    <property type="entry name" value="PLDc_N"/>
    <property type="match status" value="1"/>
</dbReference>
<accession>A0A3S5Y5A5</accession>
<reference evidence="9" key="1">
    <citation type="journal article" date="2010" name="PLoS Genet.">
        <title>The genome of a pathogenic rhodococcus: cooptive virulence underpinned by key gene acquisitions.</title>
        <authorList>
            <person name="Letek M."/>
            <person name="Gonzalez P."/>
            <person name="Macarthur I."/>
            <person name="Rodriguez H."/>
            <person name="Freeman T.C."/>
            <person name="Valero-Rello A."/>
            <person name="Blanco M."/>
            <person name="Buckley T."/>
            <person name="Cherevach I."/>
            <person name="Fahey R."/>
            <person name="Hapeshi A."/>
            <person name="Holdstock J."/>
            <person name="Leadon D."/>
            <person name="Navas J."/>
            <person name="Ocampo A."/>
            <person name="Quail M.A."/>
            <person name="Sanders M."/>
            <person name="Scortti M.M."/>
            <person name="Prescott J.F."/>
            <person name="Fogarty U."/>
            <person name="Meijer W.G."/>
            <person name="Parkhill J."/>
            <person name="Bentley S.D."/>
            <person name="Vazquez-Boland J.A."/>
        </authorList>
    </citation>
    <scope>NUCLEOTIDE SEQUENCE [LARGE SCALE GENOMIC DNA]</scope>
    <source>
        <strain evidence="9 10">103S</strain>
    </source>
</reference>
<dbReference type="EMBL" id="FN563149">
    <property type="protein sequence ID" value="CBH47697.1"/>
    <property type="molecule type" value="Genomic_DNA"/>
</dbReference>
<dbReference type="InterPro" id="IPR027379">
    <property type="entry name" value="CLS_N"/>
</dbReference>
<dbReference type="GO" id="GO:0005886">
    <property type="term" value="C:plasma membrane"/>
    <property type="evidence" value="ECO:0007669"/>
    <property type="project" value="UniProtKB-SubCell"/>
</dbReference>
<gene>
    <name evidence="9" type="ordered locus">REQ_16200</name>
</gene>
<evidence type="ECO:0000259" key="8">
    <source>
        <dbReference type="Pfam" id="PF13396"/>
    </source>
</evidence>
<evidence type="ECO:0000256" key="3">
    <source>
        <dbReference type="ARBA" id="ARBA00022692"/>
    </source>
</evidence>
<feature type="domain" description="SHOCT" evidence="7">
    <location>
        <begin position="98"/>
        <end position="124"/>
    </location>
</feature>
<evidence type="ECO:0000259" key="7">
    <source>
        <dbReference type="Pfam" id="PF09851"/>
    </source>
</evidence>
<comment type="subcellular location">
    <subcellularLocation>
        <location evidence="1">Cell membrane</location>
        <topology evidence="1">Multi-pass membrane protein</topology>
    </subcellularLocation>
</comment>
<dbReference type="AlphaFoldDB" id="A0A3S5Y5A5"/>
<protein>
    <submittedName>
        <fullName evidence="9">Integral membrane protein</fullName>
    </submittedName>
</protein>
<sequence length="125" mass="14405">MDSFWNVVAVILACFIFGAYLIVLFAVFADLFRDHKMSGVAKALWIVFLIFLPFASTLVYVILKGDDMARRAHSDFERVEHAEHEYVERISRGSRAHQIHEAKQMLDAGLIDDSEFQERKQRALS</sequence>
<evidence type="ECO:0000256" key="6">
    <source>
        <dbReference type="SAM" id="Phobius"/>
    </source>
</evidence>
<feature type="domain" description="Cardiolipin synthase N-terminal" evidence="8">
    <location>
        <begin position="23"/>
        <end position="63"/>
    </location>
</feature>
<organism evidence="9">
    <name type="scientific">Rhodococcus hoagii (strain 103S)</name>
    <name type="common">Rhodococcus equi</name>
    <dbReference type="NCBI Taxonomy" id="685727"/>
    <lineage>
        <taxon>Bacteria</taxon>
        <taxon>Bacillati</taxon>
        <taxon>Actinomycetota</taxon>
        <taxon>Actinomycetes</taxon>
        <taxon>Mycobacteriales</taxon>
        <taxon>Nocardiaceae</taxon>
        <taxon>Prescottella</taxon>
    </lineage>
</organism>
<evidence type="ECO:0000256" key="5">
    <source>
        <dbReference type="ARBA" id="ARBA00023136"/>
    </source>
</evidence>